<reference evidence="2 3" key="1">
    <citation type="submission" date="2016-04" db="EMBL/GenBank/DDBJ databases">
        <title>A degradative enzymes factory behind the ericoid mycorrhizal symbiosis.</title>
        <authorList>
            <consortium name="DOE Joint Genome Institute"/>
            <person name="Martino E."/>
            <person name="Morin E."/>
            <person name="Grelet G."/>
            <person name="Kuo A."/>
            <person name="Kohler A."/>
            <person name="Daghino S."/>
            <person name="Barry K."/>
            <person name="Choi C."/>
            <person name="Cichocki N."/>
            <person name="Clum A."/>
            <person name="Copeland A."/>
            <person name="Hainaut M."/>
            <person name="Haridas S."/>
            <person name="Labutti K."/>
            <person name="Lindquist E."/>
            <person name="Lipzen A."/>
            <person name="Khouja H.-R."/>
            <person name="Murat C."/>
            <person name="Ohm R."/>
            <person name="Olson A."/>
            <person name="Spatafora J."/>
            <person name="Veneault-Fourrey C."/>
            <person name="Henrissat B."/>
            <person name="Grigoriev I."/>
            <person name="Martin F."/>
            <person name="Perotto S."/>
        </authorList>
    </citation>
    <scope>NUCLEOTIDE SEQUENCE [LARGE SCALE GENOMIC DNA]</scope>
    <source>
        <strain evidence="2 3">E</strain>
    </source>
</reference>
<feature type="non-terminal residue" evidence="2">
    <location>
        <position position="1"/>
    </location>
</feature>
<dbReference type="EMBL" id="KZ613846">
    <property type="protein sequence ID" value="PMD57678.1"/>
    <property type="molecule type" value="Genomic_DNA"/>
</dbReference>
<accession>A0A2J6T3R5</accession>
<dbReference type="GeneID" id="36583237"/>
<keyword evidence="3" id="KW-1185">Reference proteome</keyword>
<dbReference type="STRING" id="1095630.A0A2J6T3R5"/>
<evidence type="ECO:0000313" key="3">
    <source>
        <dbReference type="Proteomes" id="UP000235371"/>
    </source>
</evidence>
<feature type="domain" description="Heterokaryon incompatibility" evidence="1">
    <location>
        <begin position="1"/>
        <end position="97"/>
    </location>
</feature>
<protein>
    <recommendedName>
        <fullName evidence="1">Heterokaryon incompatibility domain-containing protein</fullName>
    </recommendedName>
</protein>
<dbReference type="PANTHER" id="PTHR24148:SF73">
    <property type="entry name" value="HET DOMAIN PROTEIN (AFU_ORTHOLOGUE AFUA_8G01020)"/>
    <property type="match status" value="1"/>
</dbReference>
<dbReference type="AlphaFoldDB" id="A0A2J6T3R5"/>
<dbReference type="OrthoDB" id="3547392at2759"/>
<dbReference type="PANTHER" id="PTHR24148">
    <property type="entry name" value="ANKYRIN REPEAT DOMAIN-CONTAINING PROTEIN 39 HOMOLOG-RELATED"/>
    <property type="match status" value="1"/>
</dbReference>
<dbReference type="Pfam" id="PF06985">
    <property type="entry name" value="HET"/>
    <property type="match status" value="1"/>
</dbReference>
<dbReference type="InterPro" id="IPR010730">
    <property type="entry name" value="HET"/>
</dbReference>
<evidence type="ECO:0000259" key="1">
    <source>
        <dbReference type="Pfam" id="PF06985"/>
    </source>
</evidence>
<dbReference type="RefSeq" id="XP_024734582.1">
    <property type="nucleotide sequence ID" value="XM_024875157.1"/>
</dbReference>
<gene>
    <name evidence="2" type="ORF">K444DRAFT_533503</name>
</gene>
<dbReference type="InParanoid" id="A0A2J6T3R5"/>
<organism evidence="2 3">
    <name type="scientific">Hyaloscypha bicolor E</name>
    <dbReference type="NCBI Taxonomy" id="1095630"/>
    <lineage>
        <taxon>Eukaryota</taxon>
        <taxon>Fungi</taxon>
        <taxon>Dikarya</taxon>
        <taxon>Ascomycota</taxon>
        <taxon>Pezizomycotina</taxon>
        <taxon>Leotiomycetes</taxon>
        <taxon>Helotiales</taxon>
        <taxon>Hyaloscyphaceae</taxon>
        <taxon>Hyaloscypha</taxon>
        <taxon>Hyaloscypha bicolor</taxon>
    </lineage>
</organism>
<proteinExistence type="predicted"/>
<dbReference type="InterPro" id="IPR052895">
    <property type="entry name" value="HetReg/Transcr_Mod"/>
</dbReference>
<evidence type="ECO:0000313" key="2">
    <source>
        <dbReference type="EMBL" id="PMD57678.1"/>
    </source>
</evidence>
<name>A0A2J6T3R5_9HELO</name>
<dbReference type="Proteomes" id="UP000235371">
    <property type="component" value="Unassembled WGS sequence"/>
</dbReference>
<sequence>VDTLCINQRDILERNHQVDIMKEIYRGENPVISWLGPSSHHSPSIMALVNQVHPVDNSSRKREMILLALRYSKFNFLRAYTSILQRAYWYRTWIIQEVFSATRLFMQCGSDIVPWQALVSFQQFRTAECYDEV</sequence>